<dbReference type="EMBL" id="CP017606">
    <property type="protein sequence ID" value="ATW29606.1"/>
    <property type="molecule type" value="Genomic_DNA"/>
</dbReference>
<dbReference type="GO" id="GO:0005509">
    <property type="term" value="F:calcium ion binding"/>
    <property type="evidence" value="ECO:0007669"/>
    <property type="project" value="InterPro"/>
</dbReference>
<evidence type="ECO:0000313" key="5">
    <source>
        <dbReference type="EMBL" id="ATW29606.1"/>
    </source>
</evidence>
<evidence type="ECO:0000256" key="2">
    <source>
        <dbReference type="ARBA" id="ARBA00022525"/>
    </source>
</evidence>
<evidence type="ECO:0000313" key="6">
    <source>
        <dbReference type="Proteomes" id="UP000230008"/>
    </source>
</evidence>
<keyword evidence="3" id="KW-0106">Calcium</keyword>
<dbReference type="InterPro" id="IPR001343">
    <property type="entry name" value="Hemolysn_Ca-bd"/>
</dbReference>
<dbReference type="PANTHER" id="PTHR38340:SF1">
    <property type="entry name" value="S-LAYER PROTEIN"/>
    <property type="match status" value="1"/>
</dbReference>
<gene>
    <name evidence="5" type="ORF">BJP41_03720</name>
</gene>
<dbReference type="Gene3D" id="2.150.10.10">
    <property type="entry name" value="Serralysin-like metalloprotease, C-terminal"/>
    <property type="match status" value="2"/>
</dbReference>
<feature type="region of interest" description="Disordered" evidence="4">
    <location>
        <begin position="1898"/>
        <end position="1923"/>
    </location>
</feature>
<evidence type="ECO:0008006" key="7">
    <source>
        <dbReference type="Google" id="ProtNLM"/>
    </source>
</evidence>
<evidence type="ECO:0000256" key="1">
    <source>
        <dbReference type="ARBA" id="ARBA00004613"/>
    </source>
</evidence>
<dbReference type="Proteomes" id="UP000230008">
    <property type="component" value="Chromosome"/>
</dbReference>
<comment type="subcellular location">
    <subcellularLocation>
        <location evidence="1">Secreted</location>
    </subcellularLocation>
</comment>
<dbReference type="CDD" id="cd20494">
    <property type="entry name" value="C58_RtxA"/>
    <property type="match status" value="1"/>
</dbReference>
<dbReference type="InterPro" id="IPR050557">
    <property type="entry name" value="RTX_toxin/Mannuronan_C5-epim"/>
</dbReference>
<dbReference type="RefSeq" id="WP_100103134.1">
    <property type="nucleotide sequence ID" value="NZ_CAWNMT010000001.1"/>
</dbReference>
<dbReference type="SUPFAM" id="SSF51120">
    <property type="entry name" value="beta-Roll"/>
    <property type="match status" value="3"/>
</dbReference>
<dbReference type="PRINTS" id="PR00313">
    <property type="entry name" value="CABNDNGRPT"/>
</dbReference>
<protein>
    <recommendedName>
        <fullName evidence="7">Peptidase C58 YopT-type domain-containing protein</fullName>
    </recommendedName>
</protein>
<evidence type="ECO:0000256" key="3">
    <source>
        <dbReference type="ARBA" id="ARBA00022837"/>
    </source>
</evidence>
<dbReference type="InterPro" id="IPR011049">
    <property type="entry name" value="Serralysin-like_metalloprot_C"/>
</dbReference>
<accession>A0A2D3T1D3</accession>
<reference evidence="6" key="1">
    <citation type="submission" date="2016-10" db="EMBL/GenBank/DDBJ databases">
        <authorList>
            <person name="Chevignon G."/>
        </authorList>
    </citation>
    <scope>NUCLEOTIDE SEQUENCE [LARGE SCALE GENOMIC DNA]</scope>
    <source>
        <strain evidence="6">A2C</strain>
    </source>
</reference>
<name>A0A2D3T1D3_9ENTR</name>
<dbReference type="GO" id="GO:0005576">
    <property type="term" value="C:extracellular region"/>
    <property type="evidence" value="ECO:0007669"/>
    <property type="project" value="UniProtKB-SubCell"/>
</dbReference>
<dbReference type="PANTHER" id="PTHR38340">
    <property type="entry name" value="S-LAYER PROTEIN"/>
    <property type="match status" value="1"/>
</dbReference>
<sequence length="1964" mass="224868">MPNHSFSSPHSDFSTHFVPEYSFDFSQHHHIFIKAKNRINNINHLSTYYDKDGLCFALSVRYIIEEHHSAGGGKGYMLWLKSLTESDDKNYLKIKGNEDAYQIEKILKNQLRHQYLSTELEKMFRLDSSQNTEIAGENLLFYKKSHSQQIKSIVSSLFTSANEEYSETIERNSLKVDTKNNSGYIMPFQSSSETRLMSFFDLLKNPSQNQYFLFYTENHAMAVTVIHQNGQRYWTFFDANLGAYSFNQYTAWREFTTNCLLNTTRSNGEKLYQFQDPEAGEKTKIQYTRLVPNDNSSYDGVWKEAQSQEESYFLKSLVEKKIQVNFHPKVKGQLVSYTLNADNKMTQITIKIVHHKNNELLVTLPYDSFNQIRESVLRRIDKKGHLIINEYSKNPLDNLEPAQHRIGRVKQVIKIINDVASKKLDYEFIEKDKGMLTLLKGFFEDKNHVFNYKEFIKICFDPLKRKNWMLKAKQLLIMGNIENELNTLSDQEALEKAYYLRVIQEKNLKDLIVLSSKKKYKSAGIRTNIYPQSLYIPNIENQAYNSLTLGIIWVNLKTKGRESYNNFLKFLTTHFMINIDQADSPISHSDHKKLKEFQNLFESLKENIKQKQKNIFITTSHYSVLPKKPKRYFLSATQSNRGHILVLDITQNDQGHTITLYDPIIGDIKIKTSDEKNTEFDQFLNDYLDSKVLDHQTRGQLYGFEKFRGHYYFNITTLHQDALTDFNQLNNIETFISDFRSDKERIFELPNIILNKLTFSPSLIYKMGGMFGEQGLSVENFSSPEKLLSRLRFNARKLKDYLLNQNTQAHEVEIAITLLKEKIKITPSISAILEGEKEDKKMTTDLIQSIPDKPVSSSHLKKNFLNIYKKMNRIDTFMQISNYFHGIYEIIKIKNLLKNKSLTNQERKIIEIQQKALYSSLFFSANLDLSQYGFYKLHMNLTGIPKHQLQLYSPSIQIGLNKGIQFLPFINMGLGLSISFYDFYQAYFNFQKISDTADPKVRQDLMVNASLSLFSGGLGVGTSASAIIGYKSALLGGATAAKLVMMSGMTGVIGGIAILATSQLYSAFRRLEEIQNHVELNTEEFWKNYARLFVGLGPTIALQNKELKQKSEHAARQQFNQILKDNAQKTLKHLSPQKINVYFYSQQDFKIEMKPYKLLSYKKWVNPMFGRTFSLVDIEKDKLEPKEAEKFIADHAQQFKQIEMKDSEYRYPEPSHLKAVNDHINVNEDDDNNVTVKKISSDDSDIAQEESMALFDLGEGDDIAVGYLQKRNIFKISAGSKQYTGGDKADIFYLSKPDLLAQASYFNGLGGDDIIIAESVLPGKTGYFIDLMQGKIHYGSIENKKLGANINNIEHAYGNASTDDEIKGNDANNYLNGRGGNDHIWGYSGNDVLTFEQGHIHGGEGNDHYILLQNSTDNNVVAHIYDTKDDFSLVSLHHQVNDITSVILEQENQIYSLKITLRNQNQTETTFVIHDIYSFEDGDIEKKYLVLNNEYLFSTLDGFLLLPNWPKIIEKNAEGIFPFSPQFNARYNIFNDIEHHSDIPSFSKEKTQVSFQKNTQQDYLVVGDKKVILPETVKLMMIDTPLNDQLIGNAEHNLFVSRRGDDELEGGPGKDIYHIELPYEHERIISINNYDHTAEPEDDLLILPVAIEQINILTQLEDDLILGPTSSDQTSPLKIRFKGFMKSQSYRHINIMDSRQQFYHLKVDEAGKIYLGQDETRLVATEKDDLLVLTGADVFIEKKFDAGAGDDVIIDHSHHHNTLHGGQGNDRIIATGTGNKVLYGDSGNDKIFVYEGNNFIVGGIGNDFLSGGLGDDIYLISYKDGHTVIEDNGGNDTLVLYDILTDEVYTIEEGEDRILKTSKPGFEQAFSVTLKKGAKLNTAQKIEKIQTRSDLKLKQTTSADQQKELTQQASERIQTPNDKNMTTDLMTMLMSGFNESESIPLTQGVAQSRNQLISETLASR</sequence>
<dbReference type="Pfam" id="PF00353">
    <property type="entry name" value="HemolysinCabind"/>
    <property type="match status" value="3"/>
</dbReference>
<reference evidence="6" key="2">
    <citation type="submission" date="2017-11" db="EMBL/GenBank/DDBJ databases">
        <title>PacBio sequencing of new strain of the secondary endosymbiont Candidatus Hamiltonella defensa.</title>
        <authorList>
            <person name="Strand M.R."/>
            <person name="Oliver K."/>
        </authorList>
    </citation>
    <scope>NUCLEOTIDE SEQUENCE [LARGE SCALE GENOMIC DNA]</scope>
    <source>
        <strain evidence="6">A2C</strain>
    </source>
</reference>
<proteinExistence type="predicted"/>
<evidence type="ECO:0000256" key="4">
    <source>
        <dbReference type="SAM" id="MobiDB-lite"/>
    </source>
</evidence>
<organism evidence="5 6">
    <name type="scientific">Candidatus Williamhamiltonella defendens</name>
    <dbReference type="NCBI Taxonomy" id="138072"/>
    <lineage>
        <taxon>Bacteria</taxon>
        <taxon>Pseudomonadati</taxon>
        <taxon>Pseudomonadota</taxon>
        <taxon>Gammaproteobacteria</taxon>
        <taxon>Enterobacterales</taxon>
        <taxon>Enterobacteriaceae</taxon>
        <taxon>aphid secondary symbionts</taxon>
        <taxon>Candidatus Williamhamiltonella</taxon>
    </lineage>
</organism>
<keyword evidence="2" id="KW-0964">Secreted</keyword>